<dbReference type="EMBL" id="JXJN01015831">
    <property type="status" value="NOT_ANNOTATED_CDS"/>
    <property type="molecule type" value="Genomic_DNA"/>
</dbReference>
<keyword evidence="1" id="KW-0472">Membrane</keyword>
<sequence length="66" mass="7130">MVEKFSTGDFNAINVFQTITCTDGGVHNLIAINEGNTSQDFKPKIALAILHLLVLCKTAIAWGIVL</sequence>
<dbReference type="EnsemblMetazoa" id="GPPI032795-RA">
    <property type="protein sequence ID" value="GPPI032795-PA"/>
    <property type="gene ID" value="GPPI032795"/>
</dbReference>
<dbReference type="AlphaFoldDB" id="A0A1B0BK76"/>
<dbReference type="Proteomes" id="UP000092460">
    <property type="component" value="Unassembled WGS sequence"/>
</dbReference>
<keyword evidence="1" id="KW-0812">Transmembrane</keyword>
<keyword evidence="1" id="KW-1133">Transmembrane helix</keyword>
<reference evidence="2" key="2">
    <citation type="submission" date="2020-05" db="UniProtKB">
        <authorList>
            <consortium name="EnsemblMetazoa"/>
        </authorList>
    </citation>
    <scope>IDENTIFICATION</scope>
    <source>
        <strain evidence="2">IAEA</strain>
    </source>
</reference>
<reference evidence="3" key="1">
    <citation type="submission" date="2015-01" db="EMBL/GenBank/DDBJ databases">
        <authorList>
            <person name="Aksoy S."/>
            <person name="Warren W."/>
            <person name="Wilson R.K."/>
        </authorList>
    </citation>
    <scope>NUCLEOTIDE SEQUENCE [LARGE SCALE GENOMIC DNA]</scope>
    <source>
        <strain evidence="3">IAEA</strain>
    </source>
</reference>
<protein>
    <submittedName>
        <fullName evidence="2">Uncharacterized protein</fullName>
    </submittedName>
</protein>
<organism evidence="2 3">
    <name type="scientific">Glossina palpalis gambiensis</name>
    <dbReference type="NCBI Taxonomy" id="67801"/>
    <lineage>
        <taxon>Eukaryota</taxon>
        <taxon>Metazoa</taxon>
        <taxon>Ecdysozoa</taxon>
        <taxon>Arthropoda</taxon>
        <taxon>Hexapoda</taxon>
        <taxon>Insecta</taxon>
        <taxon>Pterygota</taxon>
        <taxon>Neoptera</taxon>
        <taxon>Endopterygota</taxon>
        <taxon>Diptera</taxon>
        <taxon>Brachycera</taxon>
        <taxon>Muscomorpha</taxon>
        <taxon>Hippoboscoidea</taxon>
        <taxon>Glossinidae</taxon>
        <taxon>Glossina</taxon>
    </lineage>
</organism>
<dbReference type="VEuPathDB" id="VectorBase:GPPI032795"/>
<accession>A0A1B0BK76</accession>
<evidence type="ECO:0000313" key="3">
    <source>
        <dbReference type="Proteomes" id="UP000092460"/>
    </source>
</evidence>
<evidence type="ECO:0000313" key="2">
    <source>
        <dbReference type="EnsemblMetazoa" id="GPPI032795-PA"/>
    </source>
</evidence>
<keyword evidence="3" id="KW-1185">Reference proteome</keyword>
<name>A0A1B0BK76_9MUSC</name>
<proteinExistence type="predicted"/>
<evidence type="ECO:0000256" key="1">
    <source>
        <dbReference type="SAM" id="Phobius"/>
    </source>
</evidence>
<feature type="transmembrane region" description="Helical" evidence="1">
    <location>
        <begin position="45"/>
        <end position="65"/>
    </location>
</feature>